<evidence type="ECO:0000313" key="7">
    <source>
        <dbReference type="Proteomes" id="UP000029121"/>
    </source>
</evidence>
<feature type="domain" description="FLZ-type" evidence="5">
    <location>
        <begin position="89"/>
        <end position="133"/>
    </location>
</feature>
<reference evidence="7" key="1">
    <citation type="journal article" date="2013" name="Nat. Genet.">
        <title>The Capsella rubella genome and the genomic consequences of rapid mating system evolution.</title>
        <authorList>
            <person name="Slotte T."/>
            <person name="Hazzouri K.M."/>
            <person name="Agren J.A."/>
            <person name="Koenig D."/>
            <person name="Maumus F."/>
            <person name="Guo Y.L."/>
            <person name="Steige K."/>
            <person name="Platts A.E."/>
            <person name="Escobar J.S."/>
            <person name="Newman L.K."/>
            <person name="Wang W."/>
            <person name="Mandakova T."/>
            <person name="Vello E."/>
            <person name="Smith L.M."/>
            <person name="Henz S.R."/>
            <person name="Steffen J."/>
            <person name="Takuno S."/>
            <person name="Brandvain Y."/>
            <person name="Coop G."/>
            <person name="Andolfatto P."/>
            <person name="Hu T.T."/>
            <person name="Blanchette M."/>
            <person name="Clark R.M."/>
            <person name="Quesneville H."/>
            <person name="Nordborg M."/>
            <person name="Gaut B.S."/>
            <person name="Lysak M.A."/>
            <person name="Jenkins J."/>
            <person name="Grimwood J."/>
            <person name="Chapman J."/>
            <person name="Prochnik S."/>
            <person name="Shu S."/>
            <person name="Rokhsar D."/>
            <person name="Schmutz J."/>
            <person name="Weigel D."/>
            <person name="Wright S.I."/>
        </authorList>
    </citation>
    <scope>NUCLEOTIDE SEQUENCE [LARGE SCALE GENOMIC DNA]</scope>
    <source>
        <strain evidence="7">cv. Monte Gargano</strain>
    </source>
</reference>
<protein>
    <recommendedName>
        <fullName evidence="5">FLZ-type domain-containing protein</fullName>
    </recommendedName>
</protein>
<sequence length="174" mass="19951">LRDIKPFLYIPKNHSTSPPTSSLSLLNSSLIYTLSFQILKDKESKMTKKISVGLQLVTTRDSKEKLNNIVIKSSLIRLNRSNPNISELCFLKTCHLCMKQLPLDKDVYMYRGDLGFCSRECRESQILIDDRKDLEASTKMMLASYRRCNSGAGKNESGNLFDDLRRRPQLFIVP</sequence>
<dbReference type="STRING" id="81985.R0GKG6"/>
<dbReference type="KEGG" id="crb:17898135"/>
<evidence type="ECO:0000256" key="4">
    <source>
        <dbReference type="PROSITE-ProRule" id="PRU01131"/>
    </source>
</evidence>
<dbReference type="InterPro" id="IPR007650">
    <property type="entry name" value="Zf-FLZ_dom"/>
</dbReference>
<dbReference type="EMBL" id="KB870805">
    <property type="protein sequence ID" value="EOA36261.1"/>
    <property type="molecule type" value="Genomic_DNA"/>
</dbReference>
<comment type="similarity">
    <text evidence="1">Belongs to the FLZ family.</text>
</comment>
<keyword evidence="3" id="KW-0863">Zinc-finger</keyword>
<evidence type="ECO:0000313" key="6">
    <source>
        <dbReference type="EMBL" id="EOA36261.1"/>
    </source>
</evidence>
<keyword evidence="7" id="KW-1185">Reference proteome</keyword>
<dbReference type="PANTHER" id="PTHR47847:SF2">
    <property type="entry name" value="FCS-LIKE ZINC FINGER 17-RELATED"/>
    <property type="match status" value="1"/>
</dbReference>
<keyword evidence="3" id="KW-0862">Zinc</keyword>
<evidence type="ECO:0000256" key="3">
    <source>
        <dbReference type="ARBA" id="ARBA00022771"/>
    </source>
</evidence>
<proteinExistence type="inferred from homology"/>
<dbReference type="eggNOG" id="ENOG502S8BY">
    <property type="taxonomic scope" value="Eukaryota"/>
</dbReference>
<evidence type="ECO:0000256" key="1">
    <source>
        <dbReference type="ARBA" id="ARBA00009374"/>
    </source>
</evidence>
<dbReference type="PANTHER" id="PTHR47847">
    <property type="entry name" value="FCS-LIKE ZINC FINGER 17"/>
    <property type="match status" value="1"/>
</dbReference>
<dbReference type="Pfam" id="PF04570">
    <property type="entry name" value="zf-FLZ"/>
    <property type="match status" value="1"/>
</dbReference>
<dbReference type="PROSITE" id="PS51795">
    <property type="entry name" value="ZF_FLZ"/>
    <property type="match status" value="1"/>
</dbReference>
<gene>
    <name evidence="6" type="ORF">CARUB_v10010454mg</name>
</gene>
<evidence type="ECO:0000256" key="2">
    <source>
        <dbReference type="ARBA" id="ARBA00022723"/>
    </source>
</evidence>
<dbReference type="OrthoDB" id="1927223at2759"/>
<dbReference type="AlphaFoldDB" id="R0GKG6"/>
<feature type="zinc finger region" description="FLZ-type" evidence="4">
    <location>
        <begin position="89"/>
        <end position="133"/>
    </location>
</feature>
<feature type="non-terminal residue" evidence="6">
    <location>
        <position position="1"/>
    </location>
</feature>
<keyword evidence="2" id="KW-0479">Metal-binding</keyword>
<dbReference type="GO" id="GO:0008270">
    <property type="term" value="F:zinc ion binding"/>
    <property type="evidence" value="ECO:0007669"/>
    <property type="project" value="UniProtKB-KW"/>
</dbReference>
<dbReference type="InterPro" id="IPR044181">
    <property type="entry name" value="FLZ17/18"/>
</dbReference>
<dbReference type="Proteomes" id="UP000029121">
    <property type="component" value="Unassembled WGS sequence"/>
</dbReference>
<evidence type="ECO:0000259" key="5">
    <source>
        <dbReference type="PROSITE" id="PS51795"/>
    </source>
</evidence>
<organism evidence="6 7">
    <name type="scientific">Capsella rubella</name>
    <dbReference type="NCBI Taxonomy" id="81985"/>
    <lineage>
        <taxon>Eukaryota</taxon>
        <taxon>Viridiplantae</taxon>
        <taxon>Streptophyta</taxon>
        <taxon>Embryophyta</taxon>
        <taxon>Tracheophyta</taxon>
        <taxon>Spermatophyta</taxon>
        <taxon>Magnoliopsida</taxon>
        <taxon>eudicotyledons</taxon>
        <taxon>Gunneridae</taxon>
        <taxon>Pentapetalae</taxon>
        <taxon>rosids</taxon>
        <taxon>malvids</taxon>
        <taxon>Brassicales</taxon>
        <taxon>Brassicaceae</taxon>
        <taxon>Camelineae</taxon>
        <taxon>Capsella</taxon>
    </lineage>
</organism>
<accession>R0GKG6</accession>
<name>R0GKG6_9BRAS</name>